<feature type="domain" description="[F-actin]-monooxygenase MICAL1-3-like Rossman" evidence="1">
    <location>
        <begin position="245"/>
        <end position="378"/>
    </location>
</feature>
<keyword evidence="3" id="KW-1185">Reference proteome</keyword>
<dbReference type="OrthoDB" id="20799at2759"/>
<dbReference type="RefSeq" id="XP_013761173.1">
    <property type="nucleotide sequence ID" value="XM_013905719.1"/>
</dbReference>
<dbReference type="Proteomes" id="UP000054408">
    <property type="component" value="Unassembled WGS sequence"/>
</dbReference>
<evidence type="ECO:0000313" key="2">
    <source>
        <dbReference type="EMBL" id="KNC56134.1"/>
    </source>
</evidence>
<name>A0A0L0DV16_THETB</name>
<dbReference type="SUPFAM" id="SSF51905">
    <property type="entry name" value="FAD/NAD(P)-binding domain"/>
    <property type="match status" value="1"/>
</dbReference>
<gene>
    <name evidence="2" type="ORF">AMSG_02149</name>
</gene>
<proteinExistence type="predicted"/>
<sequence length="501" mass="53766">MAFPSPAPAPALYDAPKLAKAFYSATTFANTLSTFAAIAHSVGLDDLPVAERYPVLRDACFGHMRLRQIFRQHLDPLRAREGYASAPCTGMRVLVLGAGPGGLRTAIEAAVLGAEVLVAEKRHRFSRHNVLHLWKFMVADCQALGVKALAPRFCRGGLNHVSIKALQLALTKIALLAGAVVVPGQSVAGVSAFDNDRERWHVEPEAGTELAPRVADFDFDVVVGGCGSAAPRLRGFTSSTFRANVAIGITANFVRRGSAAESKLHEIPGIGRQYHPQVFNAIEAETGVALENLVYYQDETHYFVMTVSRDSLVARGAVIADLPSIDALLARDNIDCDALHALCMDVALAATRLLAGAELPEPEFALTARGAPDVAVFDFTEISYLDASARVELARRGSSERSLILAHVGDALLEPFWPQGTGASRAFLSALDLAHMLVRLAGGTPVPEALEERERVYALLSSTTDGNIRKTFASHTHEPASRYDFVPPPSGRDVSDLITSV</sequence>
<dbReference type="InterPro" id="IPR036188">
    <property type="entry name" value="FAD/NAD-bd_sf"/>
</dbReference>
<dbReference type="OMA" id="WPEGTGC"/>
<accession>A0A0L0DV16</accession>
<dbReference type="eggNOG" id="KOG1700">
    <property type="taxonomic scope" value="Eukaryota"/>
</dbReference>
<protein>
    <submittedName>
        <fullName evidence="2">MICAL-2 protein</fullName>
    </submittedName>
</protein>
<organism evidence="2 3">
    <name type="scientific">Thecamonas trahens ATCC 50062</name>
    <dbReference type="NCBI Taxonomy" id="461836"/>
    <lineage>
        <taxon>Eukaryota</taxon>
        <taxon>Apusozoa</taxon>
        <taxon>Apusomonadida</taxon>
        <taxon>Apusomonadidae</taxon>
        <taxon>Thecamonas</taxon>
    </lineage>
</organism>
<reference evidence="2 3" key="1">
    <citation type="submission" date="2010-05" db="EMBL/GenBank/DDBJ databases">
        <title>The Genome Sequence of Thecamonas trahens ATCC 50062.</title>
        <authorList>
            <consortium name="The Broad Institute Genome Sequencing Platform"/>
            <person name="Russ C."/>
            <person name="Cuomo C."/>
            <person name="Shea T."/>
            <person name="Young S.K."/>
            <person name="Zeng Q."/>
            <person name="Koehrsen M."/>
            <person name="Haas B."/>
            <person name="Borodovsky M."/>
            <person name="Guigo R."/>
            <person name="Alvarado L."/>
            <person name="Berlin A."/>
            <person name="Bochicchio J."/>
            <person name="Borenstein D."/>
            <person name="Chapman S."/>
            <person name="Chen Z."/>
            <person name="Freedman E."/>
            <person name="Gellesch M."/>
            <person name="Goldberg J."/>
            <person name="Griggs A."/>
            <person name="Gujja S."/>
            <person name="Heilman E."/>
            <person name="Heiman D."/>
            <person name="Hepburn T."/>
            <person name="Howarth C."/>
            <person name="Jen D."/>
            <person name="Larson L."/>
            <person name="Mehta T."/>
            <person name="Park D."/>
            <person name="Pearson M."/>
            <person name="Roberts A."/>
            <person name="Saif S."/>
            <person name="Shenoy N."/>
            <person name="Sisk P."/>
            <person name="Stolte C."/>
            <person name="Sykes S."/>
            <person name="Thomson T."/>
            <person name="Walk T."/>
            <person name="White J."/>
            <person name="Yandava C."/>
            <person name="Burger G."/>
            <person name="Gray M.W."/>
            <person name="Holland P.W.H."/>
            <person name="King N."/>
            <person name="Lang F.B.F."/>
            <person name="Roger A.J."/>
            <person name="Ruiz-Trillo I."/>
            <person name="Lander E."/>
            <person name="Nusbaum C."/>
        </authorList>
    </citation>
    <scope>NUCLEOTIDE SEQUENCE [LARGE SCALE GENOMIC DNA]</scope>
    <source>
        <strain evidence="2 3">ATCC 50062</strain>
    </source>
</reference>
<evidence type="ECO:0000313" key="3">
    <source>
        <dbReference type="Proteomes" id="UP000054408"/>
    </source>
</evidence>
<dbReference type="InterPro" id="IPR057494">
    <property type="entry name" value="Rossman_Mical"/>
</dbReference>
<dbReference type="Pfam" id="PF25413">
    <property type="entry name" value="Rossman_Mical"/>
    <property type="match status" value="1"/>
</dbReference>
<dbReference type="EMBL" id="GL349440">
    <property type="protein sequence ID" value="KNC56134.1"/>
    <property type="molecule type" value="Genomic_DNA"/>
</dbReference>
<dbReference type="Gene3D" id="3.50.50.60">
    <property type="entry name" value="FAD/NAD(P)-binding domain"/>
    <property type="match status" value="1"/>
</dbReference>
<dbReference type="AlphaFoldDB" id="A0A0L0DV16"/>
<dbReference type="GeneID" id="25561852"/>
<evidence type="ECO:0000259" key="1">
    <source>
        <dbReference type="Pfam" id="PF25413"/>
    </source>
</evidence>